<evidence type="ECO:0000313" key="12">
    <source>
        <dbReference type="Proteomes" id="UP001204798"/>
    </source>
</evidence>
<dbReference type="Gene3D" id="3.40.1160.10">
    <property type="entry name" value="Acetylglutamate kinase-like"/>
    <property type="match status" value="1"/>
</dbReference>
<evidence type="ECO:0000259" key="10">
    <source>
        <dbReference type="Pfam" id="PF00696"/>
    </source>
</evidence>
<evidence type="ECO:0000256" key="8">
    <source>
        <dbReference type="ARBA" id="ARBA00048141"/>
    </source>
</evidence>
<keyword evidence="2 9" id="KW-0055">Arginine biosynthesis</keyword>
<keyword evidence="9" id="KW-0963">Cytoplasm</keyword>
<evidence type="ECO:0000256" key="3">
    <source>
        <dbReference type="ARBA" id="ARBA00022605"/>
    </source>
</evidence>
<feature type="site" description="Transition state stabilizer" evidence="9">
    <location>
        <position position="250"/>
    </location>
</feature>
<feature type="binding site" evidence="9">
    <location>
        <begin position="67"/>
        <end position="68"/>
    </location>
    <ligand>
        <name>substrate</name>
    </ligand>
</feature>
<dbReference type="InterPro" id="IPR001048">
    <property type="entry name" value="Asp/Glu/Uridylate_kinase"/>
</dbReference>
<comment type="pathway">
    <text evidence="1 9">Amino-acid biosynthesis; L-arginine biosynthesis; N(2)-acetyl-L-ornithine from L-glutamate: step 2/4.</text>
</comment>
<dbReference type="InterPro" id="IPR036393">
    <property type="entry name" value="AceGlu_kinase-like_sf"/>
</dbReference>
<evidence type="ECO:0000256" key="5">
    <source>
        <dbReference type="ARBA" id="ARBA00022741"/>
    </source>
</evidence>
<feature type="binding site" evidence="9">
    <location>
        <position position="89"/>
    </location>
    <ligand>
        <name>substrate</name>
    </ligand>
</feature>
<evidence type="ECO:0000256" key="4">
    <source>
        <dbReference type="ARBA" id="ARBA00022679"/>
    </source>
</evidence>
<keyword evidence="5 9" id="KW-0547">Nucleotide-binding</keyword>
<dbReference type="InterPro" id="IPR004662">
    <property type="entry name" value="AcgluKinase_fam"/>
</dbReference>
<keyword evidence="7 9" id="KW-0067">ATP-binding</keyword>
<keyword evidence="3 9" id="KW-0028">Amino-acid biosynthesis</keyword>
<dbReference type="EMBL" id="JANUCP010000005">
    <property type="protein sequence ID" value="MCS3920510.1"/>
    <property type="molecule type" value="Genomic_DNA"/>
</dbReference>
<dbReference type="InterPro" id="IPR037528">
    <property type="entry name" value="ArgB"/>
</dbReference>
<accession>A0ABT2ERB9</accession>
<evidence type="ECO:0000256" key="6">
    <source>
        <dbReference type="ARBA" id="ARBA00022777"/>
    </source>
</evidence>
<comment type="catalytic activity">
    <reaction evidence="8 9">
        <text>N-acetyl-L-glutamate + ATP = N-acetyl-L-glutamyl 5-phosphate + ADP</text>
        <dbReference type="Rhea" id="RHEA:14629"/>
        <dbReference type="ChEBI" id="CHEBI:30616"/>
        <dbReference type="ChEBI" id="CHEBI:44337"/>
        <dbReference type="ChEBI" id="CHEBI:57936"/>
        <dbReference type="ChEBI" id="CHEBI:456216"/>
        <dbReference type="EC" id="2.7.2.8"/>
    </reaction>
</comment>
<dbReference type="PANTHER" id="PTHR23342">
    <property type="entry name" value="N-ACETYLGLUTAMATE SYNTHASE"/>
    <property type="match status" value="1"/>
</dbReference>
<dbReference type="NCBIfam" id="TIGR00761">
    <property type="entry name" value="argB"/>
    <property type="match status" value="1"/>
</dbReference>
<dbReference type="PIRSF" id="PIRSF000728">
    <property type="entry name" value="NAGK"/>
    <property type="match status" value="1"/>
</dbReference>
<dbReference type="HAMAP" id="MF_00082">
    <property type="entry name" value="ArgB"/>
    <property type="match status" value="1"/>
</dbReference>
<sequence>MSVNNELKKRAEVLVEALPYIRQFYGKVFVIKYGGKAMVDEELKRSVVQDIVLLRYVGIVPIVVHGGGPEITELMQRLGKEPKFVRGLRVTDAETAEIAEMVLAGKVNKELVDLINKAGGMAVGLNGKDANLLKASKIPPERTGGVDLGFVGEVDEVNPSVLHLLSSAGYIPVVSSTSADEDGNTLNLNADHVAGKIAAALQCTKLIFLTDVDGIYRDPNDPSTLISVMKASEAKELLQSGVIEKGMIPKVEACLEALAAGVPHTHIINGAIPHALLMEVFTDRGIGTMIVADS</sequence>
<comment type="function">
    <text evidence="9">Catalyzes the ATP-dependent phosphorylation of N-acetyl-L-glutamate.</text>
</comment>
<dbReference type="SUPFAM" id="SSF53633">
    <property type="entry name" value="Carbamate kinase-like"/>
    <property type="match status" value="1"/>
</dbReference>
<keyword evidence="4 9" id="KW-0808">Transferase</keyword>
<keyword evidence="6 9" id="KW-0418">Kinase</keyword>
<proteinExistence type="inferred from homology"/>
<keyword evidence="12" id="KW-1185">Reference proteome</keyword>
<feature type="site" description="Transition state stabilizer" evidence="9">
    <location>
        <position position="32"/>
    </location>
</feature>
<gene>
    <name evidence="9" type="primary">argB</name>
    <name evidence="11" type="ORF">M2350_002939</name>
</gene>
<evidence type="ECO:0000256" key="1">
    <source>
        <dbReference type="ARBA" id="ARBA00004828"/>
    </source>
</evidence>
<organism evidence="11 12">
    <name type="scientific">Candidatus Fervidibacter sacchari</name>
    <dbReference type="NCBI Taxonomy" id="1448929"/>
    <lineage>
        <taxon>Bacteria</taxon>
        <taxon>Candidatus Fervidibacterota</taxon>
        <taxon>Candidatus Fervidibacter</taxon>
    </lineage>
</organism>
<dbReference type="PANTHER" id="PTHR23342:SF0">
    <property type="entry name" value="N-ACETYLGLUTAMATE SYNTHASE, MITOCHONDRIAL"/>
    <property type="match status" value="1"/>
</dbReference>
<dbReference type="InterPro" id="IPR041727">
    <property type="entry name" value="NAGK-C"/>
</dbReference>
<dbReference type="EC" id="2.7.2.8" evidence="9"/>
<protein>
    <recommendedName>
        <fullName evidence="9">Acetylglutamate kinase</fullName>
        <ecNumber evidence="9">2.7.2.8</ecNumber>
    </recommendedName>
    <alternativeName>
        <fullName evidence="9">N-acetyl-L-glutamate 5-phosphotransferase</fullName>
    </alternativeName>
    <alternativeName>
        <fullName evidence="9">NAG kinase</fullName>
        <shortName evidence="9">NAGK</shortName>
    </alternativeName>
</protein>
<dbReference type="CDD" id="cd04250">
    <property type="entry name" value="AAK_NAGK-C"/>
    <property type="match status" value="1"/>
</dbReference>
<feature type="binding site" evidence="9">
    <location>
        <position position="187"/>
    </location>
    <ligand>
        <name>substrate</name>
    </ligand>
</feature>
<comment type="subcellular location">
    <subcellularLocation>
        <location evidence="9">Cytoplasm</location>
    </subcellularLocation>
</comment>
<feature type="domain" description="Aspartate/glutamate/uridylate kinase" evidence="10">
    <location>
        <begin position="27"/>
        <end position="269"/>
    </location>
</feature>
<evidence type="ECO:0000256" key="2">
    <source>
        <dbReference type="ARBA" id="ARBA00022571"/>
    </source>
</evidence>
<evidence type="ECO:0000256" key="9">
    <source>
        <dbReference type="HAMAP-Rule" id="MF_00082"/>
    </source>
</evidence>
<dbReference type="Pfam" id="PF00696">
    <property type="entry name" value="AA_kinase"/>
    <property type="match status" value="1"/>
</dbReference>
<name>A0ABT2ERB9_9BACT</name>
<evidence type="ECO:0000256" key="7">
    <source>
        <dbReference type="ARBA" id="ARBA00022840"/>
    </source>
</evidence>
<dbReference type="Proteomes" id="UP001204798">
    <property type="component" value="Unassembled WGS sequence"/>
</dbReference>
<reference evidence="11 12" key="1">
    <citation type="submission" date="2022-08" db="EMBL/GenBank/DDBJ databases">
        <title>Bacterial and archaeal communities from various locations to study Microbial Dark Matter (Phase II).</title>
        <authorList>
            <person name="Stepanauskas R."/>
        </authorList>
    </citation>
    <scope>NUCLEOTIDE SEQUENCE [LARGE SCALE GENOMIC DNA]</scope>
    <source>
        <strain evidence="11 12">PD1</strain>
    </source>
</reference>
<evidence type="ECO:0000313" key="11">
    <source>
        <dbReference type="EMBL" id="MCS3920510.1"/>
    </source>
</evidence>
<comment type="similarity">
    <text evidence="9">Belongs to the acetylglutamate kinase family. ArgB subfamily.</text>
</comment>
<dbReference type="RefSeq" id="WP_259099918.1">
    <property type="nucleotide sequence ID" value="NZ_CP130454.1"/>
</dbReference>
<dbReference type="GO" id="GO:0003991">
    <property type="term" value="F:acetylglutamate kinase activity"/>
    <property type="evidence" value="ECO:0007669"/>
    <property type="project" value="UniProtKB-EC"/>
</dbReference>
<comment type="caution">
    <text evidence="11">The sequence shown here is derived from an EMBL/GenBank/DDBJ whole genome shotgun (WGS) entry which is preliminary data.</text>
</comment>